<reference evidence="2 3" key="1">
    <citation type="submission" date="2018-06" db="EMBL/GenBank/DDBJ databases">
        <authorList>
            <consortium name="Pathogen Informatics"/>
            <person name="Doyle S."/>
        </authorList>
    </citation>
    <scope>NUCLEOTIDE SEQUENCE [LARGE SCALE GENOMIC DNA]</scope>
    <source>
        <strain evidence="2 3">NCTC10738</strain>
    </source>
</reference>
<evidence type="ECO:0000256" key="1">
    <source>
        <dbReference type="SAM" id="MobiDB-lite"/>
    </source>
</evidence>
<dbReference type="RefSeq" id="WP_147289688.1">
    <property type="nucleotide sequence ID" value="NZ_JADZHC010000081.1"/>
</dbReference>
<sequence length="116" mass="11960">MTGNRLLLLALVICMAGLLLAAFDPLVGNCKRYLGEVVHSGPDGTTVALPDGRTALVEPSALPPVTLVTIGAKRHLVSGIEVFKLKGRAETETPSASRGGNTPPPGYQGGMAQLAK</sequence>
<name>A0A380A5J3_9GAMM</name>
<dbReference type="Proteomes" id="UP000254069">
    <property type="component" value="Unassembled WGS sequence"/>
</dbReference>
<protein>
    <submittedName>
        <fullName evidence="2">Uncharacterized protein</fullName>
    </submittedName>
</protein>
<gene>
    <name evidence="2" type="ORF">NCTC10738_02292</name>
</gene>
<proteinExistence type="predicted"/>
<accession>A0A380A5J3</accession>
<keyword evidence="3" id="KW-1185">Reference proteome</keyword>
<evidence type="ECO:0000313" key="3">
    <source>
        <dbReference type="Proteomes" id="UP000254069"/>
    </source>
</evidence>
<evidence type="ECO:0000313" key="2">
    <source>
        <dbReference type="EMBL" id="SUI74768.1"/>
    </source>
</evidence>
<organism evidence="2 3">
    <name type="scientific">Shewanella algae</name>
    <dbReference type="NCBI Taxonomy" id="38313"/>
    <lineage>
        <taxon>Bacteria</taxon>
        <taxon>Pseudomonadati</taxon>
        <taxon>Pseudomonadota</taxon>
        <taxon>Gammaproteobacteria</taxon>
        <taxon>Alteromonadales</taxon>
        <taxon>Shewanellaceae</taxon>
        <taxon>Shewanella</taxon>
    </lineage>
</organism>
<dbReference type="AlphaFoldDB" id="A0A380A5J3"/>
<feature type="region of interest" description="Disordered" evidence="1">
    <location>
        <begin position="89"/>
        <end position="116"/>
    </location>
</feature>
<dbReference type="EMBL" id="UGYO01000001">
    <property type="protein sequence ID" value="SUI74768.1"/>
    <property type="molecule type" value="Genomic_DNA"/>
</dbReference>